<dbReference type="KEGG" id="pabs:JIR001_12430"/>
<dbReference type="InterPro" id="IPR036390">
    <property type="entry name" value="WH_DNA-bd_sf"/>
</dbReference>
<evidence type="ECO:0000313" key="4">
    <source>
        <dbReference type="EMBL" id="BCU81460.1"/>
    </source>
</evidence>
<dbReference type="EMBL" id="AP024601">
    <property type="protein sequence ID" value="BCU81460.1"/>
    <property type="molecule type" value="Genomic_DNA"/>
</dbReference>
<keyword evidence="5" id="KW-1185">Reference proteome</keyword>
<dbReference type="AlphaFoldDB" id="A0A8D5UGD1"/>
<dbReference type="InterPro" id="IPR037171">
    <property type="entry name" value="NagB/RpiA_transferase-like"/>
</dbReference>
<dbReference type="InterPro" id="IPR001034">
    <property type="entry name" value="DeoR_HTH"/>
</dbReference>
<evidence type="ECO:0000259" key="3">
    <source>
        <dbReference type="PROSITE" id="PS51000"/>
    </source>
</evidence>
<dbReference type="RefSeq" id="WP_212774691.1">
    <property type="nucleotide sequence ID" value="NZ_AP024601.1"/>
</dbReference>
<dbReference type="PROSITE" id="PS51000">
    <property type="entry name" value="HTH_DEOR_2"/>
    <property type="match status" value="1"/>
</dbReference>
<dbReference type="Pfam" id="PF08220">
    <property type="entry name" value="HTH_DeoR"/>
    <property type="match status" value="1"/>
</dbReference>
<reference evidence="4" key="1">
    <citation type="journal article" date="2013" name="Int. J. Syst. Evol. Microbiol.">
        <title>Polycladomyces abyssicola gen. nov., sp. nov., a thermophilic filamentous bacterium isolated from hemipelagic sediment.</title>
        <authorList>
            <person name="Tsubouchi T."/>
            <person name="Shimane Y."/>
            <person name="Mori K."/>
            <person name="Usui K."/>
            <person name="Hiraki T."/>
            <person name="Tame A."/>
            <person name="Uematsu K."/>
            <person name="Maruyama T."/>
            <person name="Hatada Y."/>
        </authorList>
    </citation>
    <scope>NUCLEOTIDE SEQUENCE</scope>
    <source>
        <strain evidence="4">JIR-001</strain>
    </source>
</reference>
<dbReference type="SMART" id="SM01134">
    <property type="entry name" value="DeoRC"/>
    <property type="match status" value="1"/>
</dbReference>
<dbReference type="Pfam" id="PF00455">
    <property type="entry name" value="DeoRC"/>
    <property type="match status" value="1"/>
</dbReference>
<keyword evidence="2" id="KW-0804">Transcription</keyword>
<dbReference type="SUPFAM" id="SSF100950">
    <property type="entry name" value="NagB/RpiA/CoA transferase-like"/>
    <property type="match status" value="1"/>
</dbReference>
<dbReference type="PANTHER" id="PTHR30363:SF51">
    <property type="entry name" value="HTH-TYPE TRANSCRIPTIONAL REPRESSOR GLCR"/>
    <property type="match status" value="1"/>
</dbReference>
<dbReference type="PANTHER" id="PTHR30363">
    <property type="entry name" value="HTH-TYPE TRANSCRIPTIONAL REGULATOR SRLR-RELATED"/>
    <property type="match status" value="1"/>
</dbReference>
<dbReference type="SMART" id="SM00420">
    <property type="entry name" value="HTH_DEOR"/>
    <property type="match status" value="1"/>
</dbReference>
<dbReference type="GO" id="GO:0003700">
    <property type="term" value="F:DNA-binding transcription factor activity"/>
    <property type="evidence" value="ECO:0007669"/>
    <property type="project" value="InterPro"/>
</dbReference>
<dbReference type="InterPro" id="IPR014036">
    <property type="entry name" value="DeoR-like_C"/>
</dbReference>
<dbReference type="InterPro" id="IPR036388">
    <property type="entry name" value="WH-like_DNA-bd_sf"/>
</dbReference>
<reference evidence="4" key="2">
    <citation type="journal article" date="2021" name="Microbiol. Resour. Announc.">
        <title>Complete Genome Sequence of Polycladomyces abyssicola JIR-001T, Isolated from Hemipelagic Sediment in Deep Seawater.</title>
        <authorList>
            <person name="Tsubouchi T."/>
            <person name="Kaneko Y."/>
        </authorList>
    </citation>
    <scope>NUCLEOTIDE SEQUENCE</scope>
    <source>
        <strain evidence="4">JIR-001</strain>
    </source>
</reference>
<gene>
    <name evidence="4" type="ORF">JIR001_12430</name>
</gene>
<accession>A0A8D5UGD1</accession>
<dbReference type="Proteomes" id="UP000677436">
    <property type="component" value="Chromosome"/>
</dbReference>
<evidence type="ECO:0000256" key="1">
    <source>
        <dbReference type="ARBA" id="ARBA00023015"/>
    </source>
</evidence>
<dbReference type="SUPFAM" id="SSF46785">
    <property type="entry name" value="Winged helix' DNA-binding domain"/>
    <property type="match status" value="1"/>
</dbReference>
<organism evidence="4 5">
    <name type="scientific">Polycladomyces abyssicola</name>
    <dbReference type="NCBI Taxonomy" id="1125966"/>
    <lineage>
        <taxon>Bacteria</taxon>
        <taxon>Bacillati</taxon>
        <taxon>Bacillota</taxon>
        <taxon>Bacilli</taxon>
        <taxon>Bacillales</taxon>
        <taxon>Thermoactinomycetaceae</taxon>
        <taxon>Polycladomyces</taxon>
    </lineage>
</organism>
<proteinExistence type="predicted"/>
<name>A0A8D5UGD1_9BACL</name>
<protein>
    <submittedName>
        <fullName evidence="4">DeoR family transcriptional regulator</fullName>
    </submittedName>
</protein>
<evidence type="ECO:0000256" key="2">
    <source>
        <dbReference type="ARBA" id="ARBA00023163"/>
    </source>
</evidence>
<dbReference type="Gene3D" id="1.10.10.10">
    <property type="entry name" value="Winged helix-like DNA-binding domain superfamily/Winged helix DNA-binding domain"/>
    <property type="match status" value="1"/>
</dbReference>
<dbReference type="PRINTS" id="PR00037">
    <property type="entry name" value="HTHLACR"/>
</dbReference>
<dbReference type="InterPro" id="IPR050313">
    <property type="entry name" value="Carb_Metab_HTH_regulators"/>
</dbReference>
<keyword evidence="1" id="KW-0805">Transcription regulation</keyword>
<sequence>MFAEERRQKIWELLQKQQRVLAKELAEMFGVSVDSIRRDLSIMEEQGLLKKTHGGAIPIPKVRTLPPPPAIRYEKPSPHIRAIAKMAASYIQEGDTVFIGSAGIHHSMPQYLPRNKTFTVVTHSIQIADALRENEYIDTYLIGGRVKPSGSITDTLATEFIGQFTIDLCFATGGGISERGISTSTPEVAGFGRAVAEVSRRLIGLAPHDKLGIDCFAKMIPIQRIDLVITDEEADQDAVRKLTNQGIKVIMAKAEEEEIR</sequence>
<feature type="domain" description="HTH deoR-type" evidence="3">
    <location>
        <begin position="3"/>
        <end position="58"/>
    </location>
</feature>
<evidence type="ECO:0000313" key="5">
    <source>
        <dbReference type="Proteomes" id="UP000677436"/>
    </source>
</evidence>